<gene>
    <name evidence="3" type="ORF">SISSUDRAFT_1071533</name>
</gene>
<dbReference type="GO" id="GO:0005737">
    <property type="term" value="C:cytoplasm"/>
    <property type="evidence" value="ECO:0007669"/>
    <property type="project" value="TreeGrafter"/>
</dbReference>
<sequence>MAIPTRKIGDATFPAIGFGAMGLSGFYGATESDEGRFKVLDQCLAAGSTHWDTADMYLDNEVLIGKWFKRTGKRDQIFLATKFGFTGQGIRGDSPYVRQAFEKSVKRLGVDVIDLYYAHRVDKNTPIEETVEAMAQLVKEGKVRYLGLSEPSVSSLRRAHAVHPIAAIQVEYSPFVLDIEKMGLLDAARELGVKIVAYSPLARGIVTGQYKSPDDFEKDDFRRIVPKYSKENFPRLLKVVDDLKKIGEKYDATAGQVTLAWLLQQGDDIIPIPGTKKIKYLNENLGAYKVHLTPDEVKEIRVLAEDADAVEGDRYPPGFQEMLFADTPERK</sequence>
<dbReference type="InterPro" id="IPR050791">
    <property type="entry name" value="Aldo-Keto_reductase"/>
</dbReference>
<evidence type="ECO:0000259" key="2">
    <source>
        <dbReference type="Pfam" id="PF00248"/>
    </source>
</evidence>
<dbReference type="PANTHER" id="PTHR43625">
    <property type="entry name" value="AFLATOXIN B1 ALDEHYDE REDUCTASE"/>
    <property type="match status" value="1"/>
</dbReference>
<evidence type="ECO:0000313" key="3">
    <source>
        <dbReference type="EMBL" id="KZT36480.1"/>
    </source>
</evidence>
<dbReference type="AlphaFoldDB" id="A0A166BKB8"/>
<dbReference type="InterPro" id="IPR036812">
    <property type="entry name" value="NAD(P)_OxRdtase_dom_sf"/>
</dbReference>
<evidence type="ECO:0000256" key="1">
    <source>
        <dbReference type="ARBA" id="ARBA00023002"/>
    </source>
</evidence>
<proteinExistence type="predicted"/>
<dbReference type="OrthoDB" id="37537at2759"/>
<keyword evidence="4" id="KW-1185">Reference proteome</keyword>
<protein>
    <submittedName>
        <fullName evidence="3">Aldo/keto reductase</fullName>
    </submittedName>
</protein>
<name>A0A166BKB8_9AGAM</name>
<dbReference type="InterPro" id="IPR020471">
    <property type="entry name" value="AKR"/>
</dbReference>
<dbReference type="InterPro" id="IPR023210">
    <property type="entry name" value="NADP_OxRdtase_dom"/>
</dbReference>
<dbReference type="SUPFAM" id="SSF51430">
    <property type="entry name" value="NAD(P)-linked oxidoreductase"/>
    <property type="match status" value="1"/>
</dbReference>
<dbReference type="PANTHER" id="PTHR43625:SF40">
    <property type="entry name" value="ALDO-KETO REDUCTASE YAKC [NADP(+)]"/>
    <property type="match status" value="1"/>
</dbReference>
<keyword evidence="1" id="KW-0560">Oxidoreductase</keyword>
<evidence type="ECO:0000313" key="4">
    <source>
        <dbReference type="Proteomes" id="UP000076798"/>
    </source>
</evidence>
<dbReference type="GO" id="GO:0016491">
    <property type="term" value="F:oxidoreductase activity"/>
    <property type="evidence" value="ECO:0007669"/>
    <property type="project" value="UniProtKB-KW"/>
</dbReference>
<dbReference type="Gene3D" id="3.20.20.100">
    <property type="entry name" value="NADP-dependent oxidoreductase domain"/>
    <property type="match status" value="1"/>
</dbReference>
<accession>A0A166BKB8</accession>
<dbReference type="Pfam" id="PF00248">
    <property type="entry name" value="Aldo_ket_red"/>
    <property type="match status" value="1"/>
</dbReference>
<reference evidence="3 4" key="1">
    <citation type="journal article" date="2016" name="Mol. Biol. Evol.">
        <title>Comparative Genomics of Early-Diverging Mushroom-Forming Fungi Provides Insights into the Origins of Lignocellulose Decay Capabilities.</title>
        <authorList>
            <person name="Nagy L.G."/>
            <person name="Riley R."/>
            <person name="Tritt A."/>
            <person name="Adam C."/>
            <person name="Daum C."/>
            <person name="Floudas D."/>
            <person name="Sun H."/>
            <person name="Yadav J.S."/>
            <person name="Pangilinan J."/>
            <person name="Larsson K.H."/>
            <person name="Matsuura K."/>
            <person name="Barry K."/>
            <person name="Labutti K."/>
            <person name="Kuo R."/>
            <person name="Ohm R.A."/>
            <person name="Bhattacharya S.S."/>
            <person name="Shirouzu T."/>
            <person name="Yoshinaga Y."/>
            <person name="Martin F.M."/>
            <person name="Grigoriev I.V."/>
            <person name="Hibbett D.S."/>
        </authorList>
    </citation>
    <scope>NUCLEOTIDE SEQUENCE [LARGE SCALE GENOMIC DNA]</scope>
    <source>
        <strain evidence="3 4">HHB10207 ss-3</strain>
    </source>
</reference>
<feature type="domain" description="NADP-dependent oxidoreductase" evidence="2">
    <location>
        <begin position="15"/>
        <end position="302"/>
    </location>
</feature>
<dbReference type="Proteomes" id="UP000076798">
    <property type="component" value="Unassembled WGS sequence"/>
</dbReference>
<dbReference type="PRINTS" id="PR00069">
    <property type="entry name" value="ALDKETRDTASE"/>
</dbReference>
<organism evidence="3 4">
    <name type="scientific">Sistotremastrum suecicum HHB10207 ss-3</name>
    <dbReference type="NCBI Taxonomy" id="1314776"/>
    <lineage>
        <taxon>Eukaryota</taxon>
        <taxon>Fungi</taxon>
        <taxon>Dikarya</taxon>
        <taxon>Basidiomycota</taxon>
        <taxon>Agaricomycotina</taxon>
        <taxon>Agaricomycetes</taxon>
        <taxon>Sistotremastrales</taxon>
        <taxon>Sistotremastraceae</taxon>
        <taxon>Sistotremastrum</taxon>
    </lineage>
</organism>
<dbReference type="EMBL" id="KV428106">
    <property type="protein sequence ID" value="KZT36480.1"/>
    <property type="molecule type" value="Genomic_DNA"/>
</dbReference>
<dbReference type="STRING" id="1314776.A0A166BKB8"/>